<dbReference type="NCBIfam" id="TIGR01307">
    <property type="entry name" value="pgm_bpd_ind"/>
    <property type="match status" value="1"/>
</dbReference>
<dbReference type="InterPro" id="IPR006124">
    <property type="entry name" value="Metalloenzyme"/>
</dbReference>
<evidence type="ECO:0000256" key="6">
    <source>
        <dbReference type="ARBA" id="ARBA00023211"/>
    </source>
</evidence>
<dbReference type="PIRSF" id="PIRSF001492">
    <property type="entry name" value="IPGAM"/>
    <property type="match status" value="1"/>
</dbReference>
<dbReference type="EMBL" id="JABGBW010000001">
    <property type="protein sequence ID" value="MBC2575449.1"/>
    <property type="molecule type" value="Genomic_DNA"/>
</dbReference>
<dbReference type="Pfam" id="PF06415">
    <property type="entry name" value="iPGM_N"/>
    <property type="match status" value="1"/>
</dbReference>
<feature type="binding site" evidence="8">
    <location>
        <position position="457"/>
    </location>
    <ligand>
        <name>Mn(2+)</name>
        <dbReference type="ChEBI" id="CHEBI:29035"/>
        <label>1</label>
    </ligand>
</feature>
<dbReference type="InterPro" id="IPR036646">
    <property type="entry name" value="PGAM_B_sf"/>
</dbReference>
<evidence type="ECO:0000256" key="5">
    <source>
        <dbReference type="ARBA" id="ARBA00023152"/>
    </source>
</evidence>
<feature type="binding site" evidence="8">
    <location>
        <position position="397"/>
    </location>
    <ligand>
        <name>Mn(2+)</name>
        <dbReference type="ChEBI" id="CHEBI:29035"/>
        <label>1</label>
    </ligand>
</feature>
<name>A0ABR6TJ83_9FIRM</name>
<dbReference type="Proteomes" id="UP000713904">
    <property type="component" value="Unassembled WGS sequence"/>
</dbReference>
<dbReference type="InterPro" id="IPR011258">
    <property type="entry name" value="BPG-indep_PGM_N"/>
</dbReference>
<evidence type="ECO:0000256" key="1">
    <source>
        <dbReference type="ARBA" id="ARBA00000370"/>
    </source>
</evidence>
<keyword evidence="4 8" id="KW-0479">Metal-binding</keyword>
<proteinExistence type="inferred from homology"/>
<evidence type="ECO:0000256" key="7">
    <source>
        <dbReference type="ARBA" id="ARBA00023235"/>
    </source>
</evidence>
<feature type="domain" description="BPG-independent PGAM N-terminal" evidence="11">
    <location>
        <begin position="81"/>
        <end position="292"/>
    </location>
</feature>
<feature type="domain" description="Metalloenzyme" evidence="10">
    <location>
        <begin position="3"/>
        <end position="495"/>
    </location>
</feature>
<accession>A0ABR6TJ83</accession>
<sequence>MKKPVVLTIMDGFGYTQNKEGNAIVLAGTPNLDALSERFPHTLIKASGMDVGLPNGQMGNSEVGHTNIGAGRVVYQDLTRITKSIMDGDFFENKALKSAMINAKDKSLHILGLLSDGGVHSHIDHLKALIDMASKNGLKNVFVHAFTDGRDTDPQSAIDFVEEIESYMNKVGVGKIATISGRYYAMDRDKRWDRVEKAYDAIVYAKGNYSESAMKCIKDSYDAGINDEFIVPTIITDSGEPLTKLSNEDSVVFFNFRPDRAREITRAITDREFDGFERNIIPTQFICMTTYDATMENVKVAYEPEDIVNTLGEYLSKNGKLQLRAAETEKYAHVTFFFNGGKEEPYDGEDRLLIASPKVATYDMKPEMSAYELLEQLLEKIDEDKYDFIAVNFANPDMVGHTGDMKATEKAIKTVDECVGKLFDKVLSKGGSGIITADHGNAELMIDLETGRPITSHSTNPVPFIVVGEAFKDVKLLSDGKLSDIAPTVLDMMNMVQPEEITGHSLIKR</sequence>
<reference evidence="12 13" key="1">
    <citation type="submission" date="2020-05" db="EMBL/GenBank/DDBJ databases">
        <title>Draft genome of xy-202 and genomic insight in genome of the genus Peptostreptococcus.</title>
        <authorList>
            <person name="Zhang Z."/>
        </authorList>
    </citation>
    <scope>NUCLEOTIDE SEQUENCE [LARGE SCALE GENOMIC DNA]</scope>
    <source>
        <strain evidence="12 13">DSM 27025</strain>
    </source>
</reference>
<evidence type="ECO:0000259" key="10">
    <source>
        <dbReference type="Pfam" id="PF01676"/>
    </source>
</evidence>
<comment type="catalytic activity">
    <reaction evidence="1 8">
        <text>(2R)-2-phosphoglycerate = (2R)-3-phosphoglycerate</text>
        <dbReference type="Rhea" id="RHEA:15901"/>
        <dbReference type="ChEBI" id="CHEBI:58272"/>
        <dbReference type="ChEBI" id="CHEBI:58289"/>
        <dbReference type="EC" id="5.4.2.12"/>
    </reaction>
</comment>
<dbReference type="CDD" id="cd16010">
    <property type="entry name" value="iPGM"/>
    <property type="match status" value="1"/>
</dbReference>
<evidence type="ECO:0000256" key="9">
    <source>
        <dbReference type="NCBIfam" id="TIGR01307"/>
    </source>
</evidence>
<comment type="pathway">
    <text evidence="2 8">Carbohydrate degradation; glycolysis; pyruvate from D-glyceraldehyde 3-phosphate: step 3/5.</text>
</comment>
<feature type="binding site" evidence="8">
    <location>
        <begin position="150"/>
        <end position="151"/>
    </location>
    <ligand>
        <name>substrate</name>
    </ligand>
</feature>
<dbReference type="PANTHER" id="PTHR31637:SF0">
    <property type="entry name" value="2,3-BISPHOSPHOGLYCERATE-INDEPENDENT PHOSPHOGLYCERATE MUTASE"/>
    <property type="match status" value="1"/>
</dbReference>
<comment type="similarity">
    <text evidence="3 8">Belongs to the BPG-independent phosphoglycerate mutase family.</text>
</comment>
<evidence type="ECO:0000256" key="2">
    <source>
        <dbReference type="ARBA" id="ARBA00004798"/>
    </source>
</evidence>
<comment type="function">
    <text evidence="8">Catalyzes the interconversion of 2-phosphoglycerate and 3-phosphoglycerate.</text>
</comment>
<organism evidence="12 13">
    <name type="scientific">Peptostreptococcus canis</name>
    <dbReference type="NCBI Taxonomy" id="1159213"/>
    <lineage>
        <taxon>Bacteria</taxon>
        <taxon>Bacillati</taxon>
        <taxon>Bacillota</taxon>
        <taxon>Clostridia</taxon>
        <taxon>Peptostreptococcales</taxon>
        <taxon>Peptostreptococcaceae</taxon>
        <taxon>Peptostreptococcus</taxon>
    </lineage>
</organism>
<feature type="binding site" evidence="8">
    <location>
        <begin position="257"/>
        <end position="260"/>
    </location>
    <ligand>
        <name>substrate</name>
    </ligand>
</feature>
<dbReference type="HAMAP" id="MF_01038">
    <property type="entry name" value="GpmI"/>
    <property type="match status" value="1"/>
</dbReference>
<dbReference type="Pfam" id="PF01676">
    <property type="entry name" value="Metalloenzyme"/>
    <property type="match status" value="1"/>
</dbReference>
<feature type="binding site" evidence="8">
    <location>
        <position position="182"/>
    </location>
    <ligand>
        <name>substrate</name>
    </ligand>
</feature>
<dbReference type="PANTHER" id="PTHR31637">
    <property type="entry name" value="2,3-BISPHOSPHOGLYCERATE-INDEPENDENT PHOSPHOGLYCERATE MUTASE"/>
    <property type="match status" value="1"/>
</dbReference>
<dbReference type="EC" id="5.4.2.12" evidence="8 9"/>
<feature type="binding site" evidence="8">
    <location>
        <position position="401"/>
    </location>
    <ligand>
        <name>Mn(2+)</name>
        <dbReference type="ChEBI" id="CHEBI:29035"/>
        <label>1</label>
    </ligand>
</feature>
<gene>
    <name evidence="8" type="primary">gpmI</name>
    <name evidence="12" type="ORF">HLB29_01970</name>
</gene>
<feature type="binding site" evidence="8">
    <location>
        <position position="439"/>
    </location>
    <ligand>
        <name>Mn(2+)</name>
        <dbReference type="ChEBI" id="CHEBI:29035"/>
        <label>2</label>
    </ligand>
</feature>
<protein>
    <recommendedName>
        <fullName evidence="8 9">2,3-bisphosphoglycerate-independent phosphoglycerate mutase</fullName>
        <shortName evidence="8">BPG-independent PGAM</shortName>
        <shortName evidence="8">Phosphoglyceromutase</shortName>
        <shortName evidence="8">iPGM</shortName>
        <ecNumber evidence="8 9">5.4.2.12</ecNumber>
    </recommendedName>
</protein>
<feature type="binding site" evidence="8">
    <location>
        <position position="11"/>
    </location>
    <ligand>
        <name>Mn(2+)</name>
        <dbReference type="ChEBI" id="CHEBI:29035"/>
        <label>2</label>
    </ligand>
</feature>
<feature type="binding site" evidence="8">
    <location>
        <position position="330"/>
    </location>
    <ligand>
        <name>substrate</name>
    </ligand>
</feature>
<comment type="subunit">
    <text evidence="8">Monomer.</text>
</comment>
<keyword evidence="7 8" id="KW-0413">Isomerase</keyword>
<feature type="binding site" evidence="8">
    <location>
        <position position="120"/>
    </location>
    <ligand>
        <name>substrate</name>
    </ligand>
</feature>
<dbReference type="InterPro" id="IPR005995">
    <property type="entry name" value="Pgm_bpd_ind"/>
</dbReference>
<keyword evidence="5 8" id="KW-0324">Glycolysis</keyword>
<feature type="binding site" evidence="8">
    <location>
        <position position="188"/>
    </location>
    <ligand>
        <name>substrate</name>
    </ligand>
</feature>
<feature type="binding site" evidence="8">
    <location>
        <position position="438"/>
    </location>
    <ligand>
        <name>Mn(2+)</name>
        <dbReference type="ChEBI" id="CHEBI:29035"/>
        <label>2</label>
    </ligand>
</feature>
<feature type="active site" description="Phosphoserine intermediate" evidence="8">
    <location>
        <position position="61"/>
    </location>
</feature>
<keyword evidence="13" id="KW-1185">Reference proteome</keyword>
<dbReference type="GO" id="GO:0004619">
    <property type="term" value="F:phosphoglycerate mutase activity"/>
    <property type="evidence" value="ECO:0007669"/>
    <property type="project" value="UniProtKB-EC"/>
</dbReference>
<comment type="caution">
    <text evidence="12">The sequence shown here is derived from an EMBL/GenBank/DDBJ whole genome shotgun (WGS) entry which is preliminary data.</text>
</comment>
<dbReference type="SUPFAM" id="SSF64158">
    <property type="entry name" value="2,3-Bisphosphoglycerate-independent phosphoglycerate mutase, substrate-binding domain"/>
    <property type="match status" value="1"/>
</dbReference>
<dbReference type="InterPro" id="IPR017850">
    <property type="entry name" value="Alkaline_phosphatase_core_sf"/>
</dbReference>
<dbReference type="SUPFAM" id="SSF53649">
    <property type="entry name" value="Alkaline phosphatase-like"/>
    <property type="match status" value="1"/>
</dbReference>
<evidence type="ECO:0000259" key="11">
    <source>
        <dbReference type="Pfam" id="PF06415"/>
    </source>
</evidence>
<evidence type="ECO:0000256" key="3">
    <source>
        <dbReference type="ARBA" id="ARBA00008819"/>
    </source>
</evidence>
<keyword evidence="6 8" id="KW-0464">Manganese</keyword>
<evidence type="ECO:0000256" key="8">
    <source>
        <dbReference type="HAMAP-Rule" id="MF_01038"/>
    </source>
</evidence>
<evidence type="ECO:0000313" key="12">
    <source>
        <dbReference type="EMBL" id="MBC2575449.1"/>
    </source>
</evidence>
<dbReference type="Gene3D" id="3.40.1450.10">
    <property type="entry name" value="BPG-independent phosphoglycerate mutase, domain B"/>
    <property type="match status" value="1"/>
</dbReference>
<dbReference type="Gene3D" id="3.40.720.10">
    <property type="entry name" value="Alkaline Phosphatase, subunit A"/>
    <property type="match status" value="1"/>
</dbReference>
<evidence type="ECO:0000313" key="13">
    <source>
        <dbReference type="Proteomes" id="UP000713904"/>
    </source>
</evidence>
<evidence type="ECO:0000256" key="4">
    <source>
        <dbReference type="ARBA" id="ARBA00022723"/>
    </source>
</evidence>
<feature type="binding site" evidence="8">
    <location>
        <position position="61"/>
    </location>
    <ligand>
        <name>Mn(2+)</name>
        <dbReference type="ChEBI" id="CHEBI:29035"/>
        <label>2</label>
    </ligand>
</feature>
<comment type="cofactor">
    <cofactor evidence="8">
        <name>Mn(2+)</name>
        <dbReference type="ChEBI" id="CHEBI:29035"/>
    </cofactor>
    <text evidence="8">Binds 2 manganese ions per subunit.</text>
</comment>
<dbReference type="RefSeq" id="WP_185623476.1">
    <property type="nucleotide sequence ID" value="NZ_JABGBW010000001.1"/>
</dbReference>